<dbReference type="AlphaFoldDB" id="A0A821XA32"/>
<gene>
    <name evidence="1" type="ORF">PMACD_LOCUS14615</name>
</gene>
<keyword evidence="2" id="KW-1185">Reference proteome</keyword>
<dbReference type="Proteomes" id="UP000663880">
    <property type="component" value="Unassembled WGS sequence"/>
</dbReference>
<name>A0A821XA32_9NEOP</name>
<proteinExistence type="predicted"/>
<protein>
    <submittedName>
        <fullName evidence="1">Uncharacterized protein</fullName>
    </submittedName>
</protein>
<evidence type="ECO:0000313" key="1">
    <source>
        <dbReference type="EMBL" id="CAF4939669.1"/>
    </source>
</evidence>
<comment type="caution">
    <text evidence="1">The sequence shown here is derived from an EMBL/GenBank/DDBJ whole genome shotgun (WGS) entry which is preliminary data.</text>
</comment>
<evidence type="ECO:0000313" key="2">
    <source>
        <dbReference type="Proteomes" id="UP000663880"/>
    </source>
</evidence>
<reference evidence="1" key="1">
    <citation type="submission" date="2021-02" db="EMBL/GenBank/DDBJ databases">
        <authorList>
            <person name="Steward A R."/>
        </authorList>
    </citation>
    <scope>NUCLEOTIDE SEQUENCE</scope>
</reference>
<organism evidence="1 2">
    <name type="scientific">Pieris macdunnoughi</name>
    <dbReference type="NCBI Taxonomy" id="345717"/>
    <lineage>
        <taxon>Eukaryota</taxon>
        <taxon>Metazoa</taxon>
        <taxon>Ecdysozoa</taxon>
        <taxon>Arthropoda</taxon>
        <taxon>Hexapoda</taxon>
        <taxon>Insecta</taxon>
        <taxon>Pterygota</taxon>
        <taxon>Neoptera</taxon>
        <taxon>Endopterygota</taxon>
        <taxon>Lepidoptera</taxon>
        <taxon>Glossata</taxon>
        <taxon>Ditrysia</taxon>
        <taxon>Papilionoidea</taxon>
        <taxon>Pieridae</taxon>
        <taxon>Pierinae</taxon>
        <taxon>Pieris</taxon>
    </lineage>
</organism>
<sequence length="81" mass="8565">MVKNISGRHVKHRGAEGTALVVARGAEGGVRALLPPPPLALPAALRATARLLQFNIYPETNFVLRTKGTAGEKTCSNTCLD</sequence>
<accession>A0A821XA32</accession>
<dbReference type="EMBL" id="CAJOBZ010000066">
    <property type="protein sequence ID" value="CAF4939669.1"/>
    <property type="molecule type" value="Genomic_DNA"/>
</dbReference>